<accession>A0AAV6U4B1</accession>
<comment type="caution">
    <text evidence="1">The sequence shown here is derived from an EMBL/GenBank/DDBJ whole genome shotgun (WGS) entry which is preliminary data.</text>
</comment>
<dbReference type="EMBL" id="JAFNEN010000661">
    <property type="protein sequence ID" value="KAG8178864.1"/>
    <property type="molecule type" value="Genomic_DNA"/>
</dbReference>
<dbReference type="Proteomes" id="UP000827092">
    <property type="component" value="Unassembled WGS sequence"/>
</dbReference>
<name>A0AAV6U4B1_9ARAC</name>
<reference evidence="1 2" key="1">
    <citation type="journal article" date="2022" name="Nat. Ecol. Evol.">
        <title>A masculinizing supergene underlies an exaggerated male reproductive morph in a spider.</title>
        <authorList>
            <person name="Hendrickx F."/>
            <person name="De Corte Z."/>
            <person name="Sonet G."/>
            <person name="Van Belleghem S.M."/>
            <person name="Kostlbacher S."/>
            <person name="Vangestel C."/>
        </authorList>
    </citation>
    <scope>NUCLEOTIDE SEQUENCE [LARGE SCALE GENOMIC DNA]</scope>
    <source>
        <strain evidence="1">W744_W776</strain>
    </source>
</reference>
<protein>
    <submittedName>
        <fullName evidence="1">Uncharacterized protein</fullName>
    </submittedName>
</protein>
<evidence type="ECO:0000313" key="2">
    <source>
        <dbReference type="Proteomes" id="UP000827092"/>
    </source>
</evidence>
<proteinExistence type="predicted"/>
<organism evidence="1 2">
    <name type="scientific">Oedothorax gibbosus</name>
    <dbReference type="NCBI Taxonomy" id="931172"/>
    <lineage>
        <taxon>Eukaryota</taxon>
        <taxon>Metazoa</taxon>
        <taxon>Ecdysozoa</taxon>
        <taxon>Arthropoda</taxon>
        <taxon>Chelicerata</taxon>
        <taxon>Arachnida</taxon>
        <taxon>Araneae</taxon>
        <taxon>Araneomorphae</taxon>
        <taxon>Entelegynae</taxon>
        <taxon>Araneoidea</taxon>
        <taxon>Linyphiidae</taxon>
        <taxon>Erigoninae</taxon>
        <taxon>Oedothorax</taxon>
    </lineage>
</organism>
<sequence>MHMAIHESIPCGKRLKCMVANAPNEITSRFVSENYVRKKNKFGLSNDSNKVNLQCNSKWKDWVAGKDQFLFYLRVKKKFLFTKKSELTLSIFKDPQNVVP</sequence>
<gene>
    <name evidence="1" type="ORF">JTE90_018559</name>
</gene>
<keyword evidence="2" id="KW-1185">Reference proteome</keyword>
<evidence type="ECO:0000313" key="1">
    <source>
        <dbReference type="EMBL" id="KAG8178864.1"/>
    </source>
</evidence>
<dbReference type="AlphaFoldDB" id="A0AAV6U4B1"/>